<name>A0A077M2S4_9MICO</name>
<keyword evidence="2 5" id="KW-0378">Hydrolase</keyword>
<evidence type="ECO:0000259" key="4">
    <source>
        <dbReference type="Pfam" id="PF00933"/>
    </source>
</evidence>
<dbReference type="OrthoDB" id="9805821at2"/>
<evidence type="ECO:0000256" key="2">
    <source>
        <dbReference type="ARBA" id="ARBA00022801"/>
    </source>
</evidence>
<dbReference type="RefSeq" id="WP_053079973.1">
    <property type="nucleotide sequence ID" value="NZ_HF570958.1"/>
</dbReference>
<evidence type="ECO:0000313" key="6">
    <source>
        <dbReference type="Proteomes" id="UP000035721"/>
    </source>
</evidence>
<organism evidence="5 6">
    <name type="scientific">Nostocoides japonicum T1-X7</name>
    <dbReference type="NCBI Taxonomy" id="1194083"/>
    <lineage>
        <taxon>Bacteria</taxon>
        <taxon>Bacillati</taxon>
        <taxon>Actinomycetota</taxon>
        <taxon>Actinomycetes</taxon>
        <taxon>Micrococcales</taxon>
        <taxon>Intrasporangiaceae</taxon>
        <taxon>Nostocoides</taxon>
    </lineage>
</organism>
<dbReference type="InterPro" id="IPR017853">
    <property type="entry name" value="GH"/>
</dbReference>
<dbReference type="PANTHER" id="PTHR30480">
    <property type="entry name" value="BETA-HEXOSAMINIDASE-RELATED"/>
    <property type="match status" value="1"/>
</dbReference>
<dbReference type="InterPro" id="IPR001764">
    <property type="entry name" value="Glyco_hydro_3_N"/>
</dbReference>
<keyword evidence="6" id="KW-1185">Reference proteome</keyword>
<dbReference type="SUPFAM" id="SSF51445">
    <property type="entry name" value="(Trans)glycosidases"/>
    <property type="match status" value="1"/>
</dbReference>
<dbReference type="Proteomes" id="UP000035721">
    <property type="component" value="Unassembled WGS sequence"/>
</dbReference>
<dbReference type="EMBL" id="CAJB01000357">
    <property type="protein sequence ID" value="CCH79382.1"/>
    <property type="molecule type" value="Genomic_DNA"/>
</dbReference>
<sequence>MSGTDERLRRLAAGTLLPGFSGTGLPPWVVEAYAGGLRSVALYGTNVETPQQLTALCGDVRRRMPEAVVAVDEEGGDVTRLHYPGGSPEPGNALLGRVDDPAHTAASARRIGLELAALGIGLDLAPVADVNSTDENPVVGVRSFGAAADLVARHTAASVGGLRSVGIAACLKHFPGHGDTVADSHVSLPRIDASLDVLRSRELVPFAAGIAAGAETVMTSHLLVETVDPQRPATFSPLVLRLLREGLGFDGVVVTDALDMAGASGRTGIPEAAVRALAAGCDLLCLGPQTTPERYAAVLDAVVAAIETGRLPACRVEEAAGRVARLAETHCTAAFADAPPANVRSDLAARALTDRELARAFSVSPRVAPWRATARPASIVQVDSATNLAVGSVAWGPAAVGATTPVDAVPDGAKVAVVGRGVGPDHPARGLARRLETAGHPVLLVECGWPRGDVDVVTYGASPAVASALVGLLTGWPS</sequence>
<dbReference type="AlphaFoldDB" id="A0A077M2S4"/>
<dbReference type="InterPro" id="IPR050226">
    <property type="entry name" value="NagZ_Beta-hexosaminidase"/>
</dbReference>
<dbReference type="PANTHER" id="PTHR30480:SF16">
    <property type="entry name" value="GLYCOSIDE HYDROLASE FAMILY 3 DOMAIN PROTEIN"/>
    <property type="match status" value="1"/>
</dbReference>
<evidence type="ECO:0000256" key="3">
    <source>
        <dbReference type="ARBA" id="ARBA00023295"/>
    </source>
</evidence>
<dbReference type="GO" id="GO:0005975">
    <property type="term" value="P:carbohydrate metabolic process"/>
    <property type="evidence" value="ECO:0007669"/>
    <property type="project" value="InterPro"/>
</dbReference>
<reference evidence="5 6" key="1">
    <citation type="journal article" date="2013" name="ISME J.">
        <title>A metabolic model for members of the genus Tetrasphaera involved in enhanced biological phosphorus removal.</title>
        <authorList>
            <person name="Kristiansen R."/>
            <person name="Nguyen H.T.T."/>
            <person name="Saunders A.M."/>
            <person name="Nielsen J.L."/>
            <person name="Wimmer R."/>
            <person name="Le V.Q."/>
            <person name="McIlroy S.J."/>
            <person name="Petrovski S."/>
            <person name="Seviour R.J."/>
            <person name="Calteau A."/>
            <person name="Nielsen K.L."/>
            <person name="Nielsen P.H."/>
        </authorList>
    </citation>
    <scope>NUCLEOTIDE SEQUENCE [LARGE SCALE GENOMIC DNA]</scope>
    <source>
        <strain evidence="5 6">T1-X7</strain>
    </source>
</reference>
<keyword evidence="3" id="KW-0326">Glycosidase</keyword>
<dbReference type="GO" id="GO:0004553">
    <property type="term" value="F:hydrolase activity, hydrolyzing O-glycosyl compounds"/>
    <property type="evidence" value="ECO:0007669"/>
    <property type="project" value="InterPro"/>
</dbReference>
<gene>
    <name evidence="5" type="ORF">BN12_420013</name>
</gene>
<dbReference type="Pfam" id="PF00933">
    <property type="entry name" value="Glyco_hydro_3"/>
    <property type="match status" value="1"/>
</dbReference>
<comment type="similarity">
    <text evidence="1">Belongs to the glycosyl hydrolase 3 family.</text>
</comment>
<proteinExistence type="inferred from homology"/>
<dbReference type="InterPro" id="IPR036962">
    <property type="entry name" value="Glyco_hydro_3_N_sf"/>
</dbReference>
<dbReference type="Gene3D" id="3.20.20.300">
    <property type="entry name" value="Glycoside hydrolase, family 3, N-terminal domain"/>
    <property type="match status" value="1"/>
</dbReference>
<evidence type="ECO:0000313" key="5">
    <source>
        <dbReference type="EMBL" id="CCH79382.1"/>
    </source>
</evidence>
<evidence type="ECO:0000256" key="1">
    <source>
        <dbReference type="ARBA" id="ARBA00005336"/>
    </source>
</evidence>
<comment type="caution">
    <text evidence="5">The sequence shown here is derived from an EMBL/GenBank/DDBJ whole genome shotgun (WGS) entry which is preliminary data.</text>
</comment>
<accession>A0A077M2S4</accession>
<feature type="domain" description="Glycoside hydrolase family 3 N-terminal" evidence="4">
    <location>
        <begin position="39"/>
        <end position="326"/>
    </location>
</feature>
<protein>
    <submittedName>
        <fullName evidence="5">Glycoside hydrolase family 3 domain protein</fullName>
    </submittedName>
</protein>
<dbReference type="STRING" id="1194083.BN12_420013"/>
<dbReference type="GO" id="GO:0009254">
    <property type="term" value="P:peptidoglycan turnover"/>
    <property type="evidence" value="ECO:0007669"/>
    <property type="project" value="TreeGrafter"/>
</dbReference>